<keyword evidence="3" id="KW-1185">Reference proteome</keyword>
<feature type="region of interest" description="Disordered" evidence="1">
    <location>
        <begin position="363"/>
        <end position="393"/>
    </location>
</feature>
<reference evidence="2 3" key="1">
    <citation type="submission" date="2024-02" db="EMBL/GenBank/DDBJ databases">
        <title>Discinaceae phylogenomics.</title>
        <authorList>
            <person name="Dirks A.C."/>
            <person name="James T.Y."/>
        </authorList>
    </citation>
    <scope>NUCLEOTIDE SEQUENCE [LARGE SCALE GENOMIC DNA]</scope>
    <source>
        <strain evidence="2 3">ACD0624</strain>
    </source>
</reference>
<feature type="compositionally biased region" description="Polar residues" evidence="1">
    <location>
        <begin position="776"/>
        <end position="788"/>
    </location>
</feature>
<sequence>MPPSTAPAHQVALFKSAARDYLNLGTLKTPYLVSYYIDETFHTTWVVRGRTKFKKLKGEDGLKFSISDHQFTLPKVEAVLISELPEYFKIIGPGVDIILGRDFLTAYSFLFFKRTSGSLQLSRSCINRCKWPDSSERSLDFYTAWHINETGKTKAGISAFVNICSPFTTWRPYKPCYWDPEEDIGLCAMMQAMKTATQMPALDSGPVINIITDDQYAYETYSPFLKIQHRDLNGSRYFHVLSPPLRKTVSRFLEYRETYANRNSLNELSCVRMINFRKQDYREQYASEKLDYAVQLAKLGAKMLEFDNKDQLVPQLHTEHYYHFDTETQVFAAPKKEVNKTLREILESYLQLDDTVPAILSEYAPSDNEPPVDGATEEKTPIPNSNITSEKNHSIPAPIAVPNVDMDATYPKKAAPANDPTEDKSTSTFVPNMQQHEKHRHLVDSTLEEELRKMHQHGLSFPGLYSILDRLTGKDVTLNEKAAILNETTTQLQDLIKQSEEKGLAITECQRRNCDIIMAGARKQQEDLAIGAALAAKHFKGVVEGYFIYASQQATSQATQGVVRPVDLTPIGPLPNGHTSSDPINTHEGTTSADAQKRLEKHLLAVEKLKQSGKLSSISVLGHKIVAIDCQFTTPSKGEVLGRFRKPKKNVEKLKMKAAKSKLDSVEAELAARFSAIDLKFRDNRSWDSGPGMSKPSKPATTRVLGGAVWPSKTGRGQLLEREPSIIAVKYQGTHNRMGSYSNLAARPNMISKDIASERKWPTQTNPQVDTRKTPTTETVGSNANGLSHKNPARYPGGAISLANVSGTPGNRFEDDRRHDGLIGKGRNSSFGEVYTPWSAVGPKQPIQIPGSRKLDSKESVTNPTAPQRTINGIPSTYGMPTSPTSDEKRSRIAHGITPKQLAEMTELSPGGVQRSLNKSIGTLIDALVASPELRKTTIAAVNDVMGECFLDEDDLIDHLGLTEDQQAVVSTA</sequence>
<feature type="region of interest" description="Disordered" evidence="1">
    <location>
        <begin position="688"/>
        <end position="709"/>
    </location>
</feature>
<evidence type="ECO:0000313" key="3">
    <source>
        <dbReference type="Proteomes" id="UP001447188"/>
    </source>
</evidence>
<name>A0ABR3GDK7_9PEZI</name>
<organism evidence="2 3">
    <name type="scientific">Discina gigas</name>
    <dbReference type="NCBI Taxonomy" id="1032678"/>
    <lineage>
        <taxon>Eukaryota</taxon>
        <taxon>Fungi</taxon>
        <taxon>Dikarya</taxon>
        <taxon>Ascomycota</taxon>
        <taxon>Pezizomycotina</taxon>
        <taxon>Pezizomycetes</taxon>
        <taxon>Pezizales</taxon>
        <taxon>Discinaceae</taxon>
        <taxon>Discina</taxon>
    </lineage>
</organism>
<proteinExistence type="predicted"/>
<comment type="caution">
    <text evidence="2">The sequence shown here is derived from an EMBL/GenBank/DDBJ whole genome shotgun (WGS) entry which is preliminary data.</text>
</comment>
<feature type="region of interest" description="Disordered" evidence="1">
    <location>
        <begin position="842"/>
        <end position="890"/>
    </location>
</feature>
<protein>
    <submittedName>
        <fullName evidence="2">Uncharacterized protein</fullName>
    </submittedName>
</protein>
<dbReference type="EMBL" id="JBBBZM010000111">
    <property type="protein sequence ID" value="KAL0633865.1"/>
    <property type="molecule type" value="Genomic_DNA"/>
</dbReference>
<feature type="region of interest" description="Disordered" evidence="1">
    <location>
        <begin position="756"/>
        <end position="825"/>
    </location>
</feature>
<evidence type="ECO:0000313" key="2">
    <source>
        <dbReference type="EMBL" id="KAL0633865.1"/>
    </source>
</evidence>
<evidence type="ECO:0000256" key="1">
    <source>
        <dbReference type="SAM" id="MobiDB-lite"/>
    </source>
</evidence>
<dbReference type="Proteomes" id="UP001447188">
    <property type="component" value="Unassembled WGS sequence"/>
</dbReference>
<feature type="compositionally biased region" description="Basic and acidic residues" evidence="1">
    <location>
        <begin position="812"/>
        <end position="822"/>
    </location>
</feature>
<feature type="compositionally biased region" description="Polar residues" evidence="1">
    <location>
        <begin position="577"/>
        <end position="594"/>
    </location>
</feature>
<gene>
    <name evidence="2" type="ORF">Q9L58_007240</name>
</gene>
<accession>A0ABR3GDK7</accession>
<feature type="region of interest" description="Disordered" evidence="1">
    <location>
        <begin position="573"/>
        <end position="594"/>
    </location>
</feature>
<feature type="compositionally biased region" description="Polar residues" evidence="1">
    <location>
        <begin position="860"/>
        <end position="885"/>
    </location>
</feature>